<dbReference type="Pfam" id="PF18962">
    <property type="entry name" value="Por_Secre_tail"/>
    <property type="match status" value="1"/>
</dbReference>
<dbReference type="RefSeq" id="WP_208154612.1">
    <property type="nucleotide sequence ID" value="NZ_JAGEVF010000008.1"/>
</dbReference>
<dbReference type="InterPro" id="IPR010262">
    <property type="entry name" value="Arylsulfotransferase_bact"/>
</dbReference>
<comment type="caution">
    <text evidence="4">The sequence shown here is derived from an EMBL/GenBank/DDBJ whole genome shotgun (WGS) entry which is preliminary data.</text>
</comment>
<gene>
    <name evidence="4" type="ORF">J4050_10885</name>
</gene>
<dbReference type="InterPro" id="IPR053143">
    <property type="entry name" value="Arylsulfate_ST"/>
</dbReference>
<keyword evidence="1 2" id="KW-0732">Signal</keyword>
<dbReference type="EMBL" id="JAGEVF010000008">
    <property type="protein sequence ID" value="MBO3117256.1"/>
    <property type="molecule type" value="Genomic_DNA"/>
</dbReference>
<evidence type="ECO:0000256" key="2">
    <source>
        <dbReference type="SAM" id="SignalP"/>
    </source>
</evidence>
<protein>
    <submittedName>
        <fullName evidence="4">Aryl-sulfate sulfotransferase</fullName>
    </submittedName>
</protein>
<dbReference type="InterPro" id="IPR011044">
    <property type="entry name" value="Quino_amine_DH_bsu"/>
</dbReference>
<proteinExistence type="predicted"/>
<sequence>MSFQKYLVSLAALLIVTSLQSQNTVGVISHNTADTFNALTLFTSQTETYLINNCGEVINQWTSNYPPGNAVYLLEDGTLLRAGKIGNTDIVFGGTGGIVEKFDWEGNLIWSYEVSSEIRVQHHDVFPMPNGNVLILVATVMSNAEAIQAGRNPALLTESVLYNEQIIEVEPVGLNGGNVVWEWNIKDHLIQDFDSSKDNFGNVAENPQLLDINFLSGRSGLANWLHINSIQYNENLNQIILSSRNLNELYIIDHSTSTTEASGNSGGIYGQGGDFLYRWGNPQSYRRGSESDQLLFGQHYPHFIPQGLPNEGQIILFNNGLNRSPSFSEVFILEPPSTSPGFYVQPANTAFEPAVSDYIFTKPIPTDLFSRILSSAQMLPNGNILICDGDSGYFIEIDENENIVWSYINPTGSAGIMSQGDNPEDTPNVTFRAIKYGLDYPAFNGRDLTPGAPIELNSDLNVACNPLNTPEFALNQLSIFPNPVNDVLTIRSENNIDFIKIYNNLGMLVMESNYMEQLPVSNLKNGLYFLELSSGSEKVTKKIVKN</sequence>
<accession>A0ABS3T3D1</accession>
<evidence type="ECO:0000313" key="4">
    <source>
        <dbReference type="EMBL" id="MBO3117256.1"/>
    </source>
</evidence>
<evidence type="ECO:0000259" key="3">
    <source>
        <dbReference type="Pfam" id="PF18962"/>
    </source>
</evidence>
<dbReference type="PANTHER" id="PTHR35340:SF5">
    <property type="entry name" value="ASST-DOMAIN-CONTAINING PROTEIN"/>
    <property type="match status" value="1"/>
</dbReference>
<dbReference type="Proteomes" id="UP000676776">
    <property type="component" value="Unassembled WGS sequence"/>
</dbReference>
<dbReference type="InterPro" id="IPR026444">
    <property type="entry name" value="Secre_tail"/>
</dbReference>
<evidence type="ECO:0000313" key="5">
    <source>
        <dbReference type="Proteomes" id="UP000676776"/>
    </source>
</evidence>
<evidence type="ECO:0000256" key="1">
    <source>
        <dbReference type="ARBA" id="ARBA00022729"/>
    </source>
</evidence>
<keyword evidence="5" id="KW-1185">Reference proteome</keyword>
<dbReference type="NCBIfam" id="TIGR04183">
    <property type="entry name" value="Por_Secre_tail"/>
    <property type="match status" value="1"/>
</dbReference>
<dbReference type="PANTHER" id="PTHR35340">
    <property type="entry name" value="PQQ ENZYME REPEAT PROTEIN-RELATED"/>
    <property type="match status" value="1"/>
</dbReference>
<name>A0ABS3T3D1_9FLAO</name>
<feature type="chain" id="PRO_5046346438" evidence="2">
    <location>
        <begin position="22"/>
        <end position="546"/>
    </location>
</feature>
<reference evidence="4 5" key="1">
    <citation type="submission" date="2021-03" db="EMBL/GenBank/DDBJ databases">
        <title>Winogradskyella sp. nov., isolated from costal sediment.</title>
        <authorList>
            <person name="Gao C."/>
        </authorList>
    </citation>
    <scope>NUCLEOTIDE SEQUENCE [LARGE SCALE GENOMIC DNA]</scope>
    <source>
        <strain evidence="4 5">DF17</strain>
    </source>
</reference>
<feature type="domain" description="Secretion system C-terminal sorting" evidence="3">
    <location>
        <begin position="479"/>
        <end position="544"/>
    </location>
</feature>
<organism evidence="4 5">
    <name type="scientific">Winogradskyella pelagia</name>
    <dbReference type="NCBI Taxonomy" id="2819984"/>
    <lineage>
        <taxon>Bacteria</taxon>
        <taxon>Pseudomonadati</taxon>
        <taxon>Bacteroidota</taxon>
        <taxon>Flavobacteriia</taxon>
        <taxon>Flavobacteriales</taxon>
        <taxon>Flavobacteriaceae</taxon>
        <taxon>Winogradskyella</taxon>
    </lineage>
</organism>
<dbReference type="SUPFAM" id="SSF50969">
    <property type="entry name" value="YVTN repeat-like/Quinoprotein amine dehydrogenase"/>
    <property type="match status" value="1"/>
</dbReference>
<feature type="signal peptide" evidence="2">
    <location>
        <begin position="1"/>
        <end position="21"/>
    </location>
</feature>
<dbReference type="Pfam" id="PF05935">
    <property type="entry name" value="Arylsulfotrans"/>
    <property type="match status" value="1"/>
</dbReference>